<dbReference type="PANTHER" id="PTHR43391">
    <property type="entry name" value="RETINOL DEHYDROGENASE-RELATED"/>
    <property type="match status" value="1"/>
</dbReference>
<dbReference type="InterPro" id="IPR036291">
    <property type="entry name" value="NAD(P)-bd_dom_sf"/>
</dbReference>
<dbReference type="Gene3D" id="3.40.50.720">
    <property type="entry name" value="NAD(P)-binding Rossmann-like Domain"/>
    <property type="match status" value="1"/>
</dbReference>
<keyword evidence="2" id="KW-0521">NADP</keyword>
<evidence type="ECO:0000256" key="3">
    <source>
        <dbReference type="ARBA" id="ARBA00023002"/>
    </source>
</evidence>
<dbReference type="PANTHER" id="PTHR43391:SF14">
    <property type="entry name" value="DEHYDROGENASE_REDUCTASE SDR FAMILY PROTEIN 7-LIKE"/>
    <property type="match status" value="1"/>
</dbReference>
<evidence type="ECO:0000313" key="4">
    <source>
        <dbReference type="EMBL" id="MCF3948135.1"/>
    </source>
</evidence>
<proteinExistence type="inferred from homology"/>
<dbReference type="InterPro" id="IPR002347">
    <property type="entry name" value="SDR_fam"/>
</dbReference>
<dbReference type="SUPFAM" id="SSF51735">
    <property type="entry name" value="NAD(P)-binding Rossmann-fold domains"/>
    <property type="match status" value="1"/>
</dbReference>
<evidence type="ECO:0000313" key="5">
    <source>
        <dbReference type="Proteomes" id="UP001521209"/>
    </source>
</evidence>
<keyword evidence="3" id="KW-0560">Oxidoreductase</keyword>
<dbReference type="Proteomes" id="UP001521209">
    <property type="component" value="Unassembled WGS sequence"/>
</dbReference>
<organism evidence="4 5">
    <name type="scientific">Acidiphilium iwatense</name>
    <dbReference type="NCBI Taxonomy" id="768198"/>
    <lineage>
        <taxon>Bacteria</taxon>
        <taxon>Pseudomonadati</taxon>
        <taxon>Pseudomonadota</taxon>
        <taxon>Alphaproteobacteria</taxon>
        <taxon>Acetobacterales</taxon>
        <taxon>Acidocellaceae</taxon>
        <taxon>Acidiphilium</taxon>
    </lineage>
</organism>
<keyword evidence="5" id="KW-1185">Reference proteome</keyword>
<accession>A0ABS9DZF2</accession>
<reference evidence="4 5" key="1">
    <citation type="submission" date="2022-01" db="EMBL/GenBank/DDBJ databases">
        <authorList>
            <person name="Won M."/>
            <person name="Kim S.-J."/>
            <person name="Kwon S.-W."/>
        </authorList>
    </citation>
    <scope>NUCLEOTIDE SEQUENCE [LARGE SCALE GENOMIC DNA]</scope>
    <source>
        <strain evidence="4 5">KCTC 23505</strain>
    </source>
</reference>
<gene>
    <name evidence="4" type="ORF">L2A60_15785</name>
</gene>
<evidence type="ECO:0000256" key="1">
    <source>
        <dbReference type="ARBA" id="ARBA00006484"/>
    </source>
</evidence>
<name>A0ABS9DZF2_9PROT</name>
<dbReference type="EMBL" id="JAKGBZ010000040">
    <property type="protein sequence ID" value="MCF3948135.1"/>
    <property type="molecule type" value="Genomic_DNA"/>
</dbReference>
<comment type="caution">
    <text evidence="4">The sequence shown here is derived from an EMBL/GenBank/DDBJ whole genome shotgun (WGS) entry which is preliminary data.</text>
</comment>
<dbReference type="Pfam" id="PF00106">
    <property type="entry name" value="adh_short"/>
    <property type="match status" value="1"/>
</dbReference>
<protein>
    <submittedName>
        <fullName evidence="4">SDR family NAD(P)-dependent oxidoreductase</fullName>
    </submittedName>
</protein>
<sequence>MERLHNLADRIRQAGGETLPIEADVTNEAQASVMVARALQEYGRLDILLAVAGVGVAAPFQNTHPAEYRQMVDVNILGLLYPTQQA</sequence>
<evidence type="ECO:0000256" key="2">
    <source>
        <dbReference type="ARBA" id="ARBA00022857"/>
    </source>
</evidence>
<comment type="similarity">
    <text evidence="1">Belongs to the short-chain dehydrogenases/reductases (SDR) family.</text>
</comment>